<protein>
    <submittedName>
        <fullName evidence="2">Uncharacterized protein</fullName>
    </submittedName>
</protein>
<keyword evidence="3" id="KW-1185">Reference proteome</keyword>
<keyword evidence="1" id="KW-0472">Membrane</keyword>
<feature type="transmembrane region" description="Helical" evidence="1">
    <location>
        <begin position="37"/>
        <end position="56"/>
    </location>
</feature>
<sequence length="102" mass="12117">MVLTIEEGFVKKEMYNVQDTVIQALKVMSPINKANEMWMLTIYILSLFISVFFVLSFKPLRPRKKVKLYVAVYFLFLITFIIWDFYVHKEIIEEISNALNSL</sequence>
<keyword evidence="1" id="KW-0812">Transmembrane</keyword>
<keyword evidence="1" id="KW-1133">Transmembrane helix</keyword>
<evidence type="ECO:0000313" key="2">
    <source>
        <dbReference type="EMBL" id="QFF99278.1"/>
    </source>
</evidence>
<name>A0A5J6SN00_9BACI</name>
<evidence type="ECO:0000256" key="1">
    <source>
        <dbReference type="SAM" id="Phobius"/>
    </source>
</evidence>
<evidence type="ECO:0000313" key="3">
    <source>
        <dbReference type="Proteomes" id="UP000325517"/>
    </source>
</evidence>
<dbReference type="AlphaFoldDB" id="A0A5J6SN00"/>
<dbReference type="KEGG" id="psyo:PB01_10825"/>
<dbReference type="Proteomes" id="UP000325517">
    <property type="component" value="Chromosome"/>
</dbReference>
<proteinExistence type="predicted"/>
<feature type="transmembrane region" description="Helical" evidence="1">
    <location>
        <begin position="68"/>
        <end position="86"/>
    </location>
</feature>
<reference evidence="2 3" key="1">
    <citation type="submission" date="2018-07" db="EMBL/GenBank/DDBJ databases">
        <title>Complete genome sequence of Psychrobacillus sp. PB01, isolated from iceberg, and comparative genome analysis of Psychrobacillus strains.</title>
        <authorList>
            <person name="Lee P.C."/>
        </authorList>
    </citation>
    <scope>NUCLEOTIDE SEQUENCE [LARGE SCALE GENOMIC DNA]</scope>
    <source>
        <strain evidence="2 3">PB01</strain>
    </source>
</reference>
<organism evidence="2 3">
    <name type="scientific">Psychrobacillus glaciei</name>
    <dbReference type="NCBI Taxonomy" id="2283160"/>
    <lineage>
        <taxon>Bacteria</taxon>
        <taxon>Bacillati</taxon>
        <taxon>Bacillota</taxon>
        <taxon>Bacilli</taxon>
        <taxon>Bacillales</taxon>
        <taxon>Bacillaceae</taxon>
        <taxon>Psychrobacillus</taxon>
    </lineage>
</organism>
<dbReference type="EMBL" id="CP031223">
    <property type="protein sequence ID" value="QFF99278.1"/>
    <property type="molecule type" value="Genomic_DNA"/>
</dbReference>
<accession>A0A5J6SN00</accession>
<gene>
    <name evidence="2" type="ORF">PB01_10825</name>
</gene>
<dbReference type="RefSeq" id="WP_225986011.1">
    <property type="nucleotide sequence ID" value="NZ_CP031223.1"/>
</dbReference>